<dbReference type="Proteomes" id="UP001165186">
    <property type="component" value="Unassembled WGS sequence"/>
</dbReference>
<reference evidence="1" key="1">
    <citation type="submission" date="2024-09" db="EMBL/GenBank/DDBJ databases">
        <title>Draft Genome Sequences of Neofusicoccum parvum.</title>
        <authorList>
            <person name="Ashida A."/>
            <person name="Camagna M."/>
            <person name="Tanaka A."/>
            <person name="Takemoto D."/>
        </authorList>
    </citation>
    <scope>NUCLEOTIDE SEQUENCE</scope>
    <source>
        <strain evidence="1">PPO83</strain>
    </source>
</reference>
<evidence type="ECO:0000313" key="1">
    <source>
        <dbReference type="EMBL" id="GME34798.1"/>
    </source>
</evidence>
<dbReference type="EMBL" id="BSXG01000257">
    <property type="protein sequence ID" value="GME34798.1"/>
    <property type="molecule type" value="Genomic_DNA"/>
</dbReference>
<name>A0ACB5SCA7_9PEZI</name>
<organism evidence="1 2">
    <name type="scientific">Neofusicoccum parvum</name>
    <dbReference type="NCBI Taxonomy" id="310453"/>
    <lineage>
        <taxon>Eukaryota</taxon>
        <taxon>Fungi</taxon>
        <taxon>Dikarya</taxon>
        <taxon>Ascomycota</taxon>
        <taxon>Pezizomycotina</taxon>
        <taxon>Dothideomycetes</taxon>
        <taxon>Dothideomycetes incertae sedis</taxon>
        <taxon>Botryosphaeriales</taxon>
        <taxon>Botryosphaeriaceae</taxon>
        <taxon>Neofusicoccum</taxon>
    </lineage>
</organism>
<accession>A0ACB5SCA7</accession>
<evidence type="ECO:0000313" key="2">
    <source>
        <dbReference type="Proteomes" id="UP001165186"/>
    </source>
</evidence>
<comment type="caution">
    <text evidence="1">The sequence shown here is derived from an EMBL/GenBank/DDBJ whole genome shotgun (WGS) entry which is preliminary data.</text>
</comment>
<keyword evidence="2" id="KW-1185">Reference proteome</keyword>
<gene>
    <name evidence="1" type="primary">g5217</name>
    <name evidence="1" type="ORF">NpPPO83_00005217</name>
</gene>
<proteinExistence type="predicted"/>
<protein>
    <submittedName>
        <fullName evidence="1">Amino acid transporter</fullName>
    </submittedName>
</protein>
<sequence length="328" mass="36399">MMLKQIVGLVLSASLITASHLTKKSEICGTKAQRKAWHNLTTTEKHEYIDAELCLMSSPPKSGLEGAKNRWDELHWVHVVQSNVIHGVGAFLPWHRYYVHLHEHLLRTECNYTGCQPYWYEVDDVDNITNSVVWDADTGFGGNGVGDDNCVADGPLANLTLNISPASNNTPYCLSRDFNVKTFYGANQTYLDGCFAMTNYSVAWDCWATQPHGSAHAGVGGTMQDAILSPGDSIFFLHHANLDRLWWEWQSADLPSRLYDMAGENIPTEDFLSVNNFTSPPASMTDYFGDDGNVTTLNHNLWMASLIPNVTVGEVMDLGGNVICAEYV</sequence>